<dbReference type="AlphaFoldDB" id="A0A2S6IS95"/>
<dbReference type="RefSeq" id="WP_104514630.1">
    <property type="nucleotide sequence ID" value="NZ_MQVW01000027.1"/>
</dbReference>
<comment type="caution">
    <text evidence="4">The sequence shown here is derived from an EMBL/GenBank/DDBJ whole genome shotgun (WGS) entry which is preliminary data.</text>
</comment>
<feature type="coiled-coil region" evidence="2">
    <location>
        <begin position="168"/>
        <end position="195"/>
    </location>
</feature>
<evidence type="ECO:0000313" key="5">
    <source>
        <dbReference type="Proteomes" id="UP000239002"/>
    </source>
</evidence>
<dbReference type="PROSITE" id="PS50005">
    <property type="entry name" value="TPR"/>
    <property type="match status" value="1"/>
</dbReference>
<feature type="signal peptide" evidence="3">
    <location>
        <begin position="1"/>
        <end position="19"/>
    </location>
</feature>
<evidence type="ECO:0000313" key="4">
    <source>
        <dbReference type="EMBL" id="PPK97119.1"/>
    </source>
</evidence>
<keyword evidence="3" id="KW-0732">Signal</keyword>
<reference evidence="4 5" key="1">
    <citation type="submission" date="2018-02" db="EMBL/GenBank/DDBJ databases">
        <title>Genomic Encyclopedia of Archaeal and Bacterial Type Strains, Phase II (KMG-II): from individual species to whole genera.</title>
        <authorList>
            <person name="Goeker M."/>
        </authorList>
    </citation>
    <scope>NUCLEOTIDE SEQUENCE [LARGE SCALE GENOMIC DNA]</scope>
    <source>
        <strain evidence="4 5">DSM 16809</strain>
    </source>
</reference>
<organism evidence="4 5">
    <name type="scientific">Nonlabens xylanidelens</name>
    <dbReference type="NCBI Taxonomy" id="191564"/>
    <lineage>
        <taxon>Bacteria</taxon>
        <taxon>Pseudomonadati</taxon>
        <taxon>Bacteroidota</taxon>
        <taxon>Flavobacteriia</taxon>
        <taxon>Flavobacteriales</taxon>
        <taxon>Flavobacteriaceae</taxon>
        <taxon>Nonlabens</taxon>
    </lineage>
</organism>
<evidence type="ECO:0000256" key="3">
    <source>
        <dbReference type="SAM" id="SignalP"/>
    </source>
</evidence>
<sequence>MILRNNLLIALTVFSFAFAKAQAPDDCNVMLSIFAENAKSKNYSEAYKQLGPLVEKCPDASLAIYQYGEQIFEYRLKKKEGEQKENVDGLLDMLNTQVTKYADKVDVTRKKIEIARTMQKYKVGTTEEQFNMLNNLFNSDRENFTDPNGMMTYFSLAEKQFKANKLSLQELFKIYDELTSNIESLQDERSKVVSDLLSKQETTALTDKEEKQIGYQEKNLKNYGIVMRSVNGTLGELADCDKLIPLYDAEFEANKTSKEWLSNVLVRLQKKDCTDDPLYIKSVKALHAINPSAKTAYGLGNIATSTDEKFKYWDQAIELGIDNDTKAYIFYKKGNLYKSKGQFGSARRAYLDATELRPSFGQPYLKIADMVANSTSSCGANPLEKRAIYWVAARYASKAGRVDPSLKRTAAKYVASYNGAAPSKADIFANSAYNSGDTITFNCWIGESVRIP</sequence>
<accession>A0A2S6IS95</accession>
<feature type="chain" id="PRO_5015645893" evidence="3">
    <location>
        <begin position="20"/>
        <end position="452"/>
    </location>
</feature>
<feature type="repeat" description="TPR" evidence="1">
    <location>
        <begin position="327"/>
        <end position="360"/>
    </location>
</feature>
<keyword evidence="1" id="KW-0802">TPR repeat</keyword>
<proteinExistence type="predicted"/>
<keyword evidence="5" id="KW-1185">Reference proteome</keyword>
<dbReference type="InterPro" id="IPR011990">
    <property type="entry name" value="TPR-like_helical_dom_sf"/>
</dbReference>
<name>A0A2S6IS95_9FLAO</name>
<protein>
    <submittedName>
        <fullName evidence="4">Uncharacterized protein</fullName>
    </submittedName>
</protein>
<evidence type="ECO:0000256" key="2">
    <source>
        <dbReference type="SAM" id="Coils"/>
    </source>
</evidence>
<dbReference type="OrthoDB" id="1522899at2"/>
<gene>
    <name evidence="4" type="ORF">LY01_00946</name>
</gene>
<evidence type="ECO:0000256" key="1">
    <source>
        <dbReference type="PROSITE-ProRule" id="PRU00339"/>
    </source>
</evidence>
<dbReference type="SUPFAM" id="SSF48452">
    <property type="entry name" value="TPR-like"/>
    <property type="match status" value="1"/>
</dbReference>
<dbReference type="EMBL" id="PTJE01000001">
    <property type="protein sequence ID" value="PPK97119.1"/>
    <property type="molecule type" value="Genomic_DNA"/>
</dbReference>
<dbReference type="Proteomes" id="UP000239002">
    <property type="component" value="Unassembled WGS sequence"/>
</dbReference>
<dbReference type="Gene3D" id="1.25.40.10">
    <property type="entry name" value="Tetratricopeptide repeat domain"/>
    <property type="match status" value="1"/>
</dbReference>
<dbReference type="InterPro" id="IPR019734">
    <property type="entry name" value="TPR_rpt"/>
</dbReference>
<keyword evidence="2" id="KW-0175">Coiled coil</keyword>